<dbReference type="AlphaFoldDB" id="A0A8T0CHX3"/>
<protein>
    <submittedName>
        <fullName evidence="1">Uncharacterized protein</fullName>
    </submittedName>
</protein>
<accession>A0A8T0CHX3</accession>
<dbReference type="EMBL" id="AHCD03000020">
    <property type="protein sequence ID" value="KAF7789025.1"/>
    <property type="molecule type" value="Genomic_DNA"/>
</dbReference>
<sequence length="100" mass="11757">MNDFINGKELKANRVYKDDLDYEGQLHGTHPEYNHAMKQVLDAIDSSNRDDNTKKEMLIEVIERAKIHLDMNEPPLMNKHGSLREKWVEVLMPAIDRRKN</sequence>
<comment type="caution">
    <text evidence="1">The sequence shown here is derived from an EMBL/GenBank/DDBJ whole genome shotgun (WGS) entry which is preliminary data.</text>
</comment>
<evidence type="ECO:0000313" key="2">
    <source>
        <dbReference type="Proteomes" id="UP000016480"/>
    </source>
</evidence>
<proteinExistence type="predicted"/>
<dbReference type="Proteomes" id="UP000016480">
    <property type="component" value="Unassembled WGS sequence"/>
</dbReference>
<organism evidence="1 2">
    <name type="scientific">Pseudoalteromonas rubra</name>
    <dbReference type="NCBI Taxonomy" id="43658"/>
    <lineage>
        <taxon>Bacteria</taxon>
        <taxon>Pseudomonadati</taxon>
        <taxon>Pseudomonadota</taxon>
        <taxon>Gammaproteobacteria</taxon>
        <taxon>Alteromonadales</taxon>
        <taxon>Pseudoalteromonadaceae</taxon>
        <taxon>Pseudoalteromonas</taxon>
    </lineage>
</organism>
<gene>
    <name evidence="1" type="ORF">PRUB_a2158</name>
</gene>
<reference evidence="1 2" key="1">
    <citation type="journal article" date="2012" name="J. Bacteriol.">
        <title>Genome sequence of the cycloprodigiosin-producing bacterial strain Pseudoalteromonas rubra ATCC 29570(T).</title>
        <authorList>
            <person name="Xie B.B."/>
            <person name="Shu Y.L."/>
            <person name="Qin Q.L."/>
            <person name="Rong J.C."/>
            <person name="Zhang X.Y."/>
            <person name="Chen X.L."/>
            <person name="Zhou B.C."/>
            <person name="Zhang Y.Z."/>
        </authorList>
    </citation>
    <scope>NUCLEOTIDE SEQUENCE [LARGE SCALE GENOMIC DNA]</scope>
    <source>
        <strain evidence="1 2">DSM 6842</strain>
    </source>
</reference>
<evidence type="ECO:0000313" key="1">
    <source>
        <dbReference type="EMBL" id="KAF7789025.1"/>
    </source>
</evidence>
<name>A0A8T0CHX3_9GAMM</name>